<evidence type="ECO:0000313" key="2">
    <source>
        <dbReference type="EMBL" id="WWD06888.1"/>
    </source>
</evidence>
<feature type="region of interest" description="Disordered" evidence="1">
    <location>
        <begin position="1"/>
        <end position="42"/>
    </location>
</feature>
<feature type="compositionally biased region" description="Acidic residues" evidence="1">
    <location>
        <begin position="29"/>
        <end position="42"/>
    </location>
</feature>
<organism evidence="2 3">
    <name type="scientific">Kwoniella europaea PYCC6329</name>
    <dbReference type="NCBI Taxonomy" id="1423913"/>
    <lineage>
        <taxon>Eukaryota</taxon>
        <taxon>Fungi</taxon>
        <taxon>Dikarya</taxon>
        <taxon>Basidiomycota</taxon>
        <taxon>Agaricomycotina</taxon>
        <taxon>Tremellomycetes</taxon>
        <taxon>Tremellales</taxon>
        <taxon>Cryptococcaceae</taxon>
        <taxon>Kwoniella</taxon>
    </lineage>
</organism>
<feature type="compositionally biased region" description="Polar residues" evidence="1">
    <location>
        <begin position="474"/>
        <end position="484"/>
    </location>
</feature>
<dbReference type="Proteomes" id="UP001358614">
    <property type="component" value="Chromosome 1"/>
</dbReference>
<gene>
    <name evidence="2" type="ORF">V865_004985</name>
</gene>
<reference evidence="2 3" key="1">
    <citation type="submission" date="2024-01" db="EMBL/GenBank/DDBJ databases">
        <title>Comparative genomics of Cryptococcus and Kwoniella reveals pathogenesis evolution and contrasting modes of karyotype evolution via chromosome fusion or intercentromeric recombination.</title>
        <authorList>
            <person name="Coelho M.A."/>
            <person name="David-Palma M."/>
            <person name="Shea T."/>
            <person name="Bowers K."/>
            <person name="McGinley-Smith S."/>
            <person name="Mohammad A.W."/>
            <person name="Gnirke A."/>
            <person name="Yurkov A.M."/>
            <person name="Nowrousian M."/>
            <person name="Sun S."/>
            <person name="Cuomo C.A."/>
            <person name="Heitman J."/>
        </authorList>
    </citation>
    <scope>NUCLEOTIDE SEQUENCE [LARGE SCALE GENOMIC DNA]</scope>
    <source>
        <strain evidence="2 3">PYCC6329</strain>
    </source>
</reference>
<feature type="compositionally biased region" description="Basic and acidic residues" evidence="1">
    <location>
        <begin position="442"/>
        <end position="451"/>
    </location>
</feature>
<dbReference type="GeneID" id="91103786"/>
<keyword evidence="3" id="KW-1185">Reference proteome</keyword>
<feature type="compositionally biased region" description="Basic and acidic residues" evidence="1">
    <location>
        <begin position="324"/>
        <end position="335"/>
    </location>
</feature>
<dbReference type="EMBL" id="CP144089">
    <property type="protein sequence ID" value="WWD06888.1"/>
    <property type="molecule type" value="Genomic_DNA"/>
</dbReference>
<feature type="compositionally biased region" description="Polar residues" evidence="1">
    <location>
        <begin position="313"/>
        <end position="323"/>
    </location>
</feature>
<dbReference type="RefSeq" id="XP_066084855.1">
    <property type="nucleotide sequence ID" value="XM_066228758.1"/>
</dbReference>
<protein>
    <submittedName>
        <fullName evidence="2">Uncharacterized protein</fullName>
    </submittedName>
</protein>
<evidence type="ECO:0000313" key="3">
    <source>
        <dbReference type="Proteomes" id="UP001358614"/>
    </source>
</evidence>
<feature type="region of interest" description="Disordered" evidence="1">
    <location>
        <begin position="198"/>
        <end position="543"/>
    </location>
</feature>
<proteinExistence type="predicted"/>
<feature type="compositionally biased region" description="Polar residues" evidence="1">
    <location>
        <begin position="210"/>
        <end position="234"/>
    </location>
</feature>
<name>A0AAX4KMH9_9TREE</name>
<feature type="compositionally biased region" description="Polar residues" evidence="1">
    <location>
        <begin position="455"/>
        <end position="467"/>
    </location>
</feature>
<feature type="compositionally biased region" description="Low complexity" evidence="1">
    <location>
        <begin position="598"/>
        <end position="609"/>
    </location>
</feature>
<feature type="compositionally biased region" description="Polar residues" evidence="1">
    <location>
        <begin position="645"/>
        <end position="664"/>
    </location>
</feature>
<evidence type="ECO:0000256" key="1">
    <source>
        <dbReference type="SAM" id="MobiDB-lite"/>
    </source>
</evidence>
<dbReference type="AlphaFoldDB" id="A0AAX4KMH9"/>
<feature type="compositionally biased region" description="Low complexity" evidence="1">
    <location>
        <begin position="372"/>
        <end position="404"/>
    </location>
</feature>
<accession>A0AAX4KMH9</accession>
<feature type="compositionally biased region" description="Basic and acidic residues" evidence="1">
    <location>
        <begin position="277"/>
        <end position="291"/>
    </location>
</feature>
<feature type="region of interest" description="Disordered" evidence="1">
    <location>
        <begin position="558"/>
        <end position="664"/>
    </location>
</feature>
<feature type="compositionally biased region" description="Basic and acidic residues" evidence="1">
    <location>
        <begin position="558"/>
        <end position="575"/>
    </location>
</feature>
<feature type="compositionally biased region" description="Low complexity" evidence="1">
    <location>
        <begin position="236"/>
        <end position="258"/>
    </location>
</feature>
<feature type="compositionally biased region" description="Basic and acidic residues" evidence="1">
    <location>
        <begin position="8"/>
        <end position="23"/>
    </location>
</feature>
<dbReference type="KEGG" id="ker:91103786"/>
<sequence length="884" mass="96097">MSVSAELARVRLEPRRDQDDRSDTSSIAESEDESVPSADDYEGDYEVDAIKWARYKTREDEGTRWYYGVIWNGYLKTGSETEETVKQFSVKRGQPNLIHEFWQAIGKPIGRGRREPEGQLNEFYETPPELLKSWFYKNRTRKNGLTYRRSYETYKRRRAKELKREQLEKEGKEIPSDLWTKKADSDYYLFKRQLRARRRQQRATGAVNGNRPTTSARNSRSITPATSRGSTTRPRTAPSHATATFTAPAPAPPATTSSGNAVVSLGSPASEFGSEFNSDREGVEEELRAESSDDDDQPPKASSSKRKAPTKSPVASTSTSQSNHEVKKARTEETTARLAKVGKITKRVLSPPPSASEVTFGALQDGIFDSNPTASTSSSGPSSSTAPVSAVPAPVPTTQATSAVDSAAPTARSINNPASTSSAPTAPPQQPMSAIKATMLRIEAERAEAARKASMTASTAQAGSSSRLQDKPLSPTTDQPSVFAQNMPPLASVDPSAPAPQPATLPLKPITPSANSSGPVPSFKPAPVAGSSSQARLPLPDKPKYVQPKKIQVIDDVVDPRAGRKAKSNVDDGGRHRPPPLNNTVPQHSSAFVPRTVNQNQQNAKHQNQSVNGASVRSPIVDHSPTLPTGPAAMQLPADPRRRATQPTSNITQSALPTPATTPIQGTKDSVPINFPLNPIDGQGGLVTFSPQLILRSPGKYVNVMKFCMTNPHWAAYLTPAVMEFINSGWSNRQLCPDATQAFSVLVQFLPLDNQLRDLAGAGITSGGGLSISCCPPNPYQADDCIKWKTWLHDVCATTDYQELVTLCGKYNRKLGPTFPLVIKEADLGKIELLQIDDMKNLKARHLTDHTRFVYVTPERKPSPTEAVEYISVDDFINLLASGD</sequence>